<dbReference type="EMBL" id="ATLV01014491">
    <property type="status" value="NOT_ANNOTATED_CDS"/>
    <property type="molecule type" value="Genomic_DNA"/>
</dbReference>
<organism evidence="1">
    <name type="scientific">Anopheles sinensis</name>
    <name type="common">Mosquito</name>
    <dbReference type="NCBI Taxonomy" id="74873"/>
    <lineage>
        <taxon>Eukaryota</taxon>
        <taxon>Metazoa</taxon>
        <taxon>Ecdysozoa</taxon>
        <taxon>Arthropoda</taxon>
        <taxon>Hexapoda</taxon>
        <taxon>Insecta</taxon>
        <taxon>Pterygota</taxon>
        <taxon>Neoptera</taxon>
        <taxon>Endopterygota</taxon>
        <taxon>Diptera</taxon>
        <taxon>Nematocera</taxon>
        <taxon>Culicoidea</taxon>
        <taxon>Culicidae</taxon>
        <taxon>Anophelinae</taxon>
        <taxon>Anopheles</taxon>
    </lineage>
</organism>
<dbReference type="VEuPathDB" id="VectorBase:ASIC006291"/>
<dbReference type="AlphaFoldDB" id="A0A084VLG4"/>
<keyword evidence="3" id="KW-1185">Reference proteome</keyword>
<protein>
    <submittedName>
        <fullName evidence="1 2">Alpha-L-rhamnosidase</fullName>
    </submittedName>
</protein>
<dbReference type="EnsemblMetazoa" id="ASIC006291-RA">
    <property type="protein sequence ID" value="ASIC006291-PA"/>
    <property type="gene ID" value="ASIC006291"/>
</dbReference>
<proteinExistence type="predicted"/>
<dbReference type="EMBL" id="KE524974">
    <property type="protein sequence ID" value="KFB38808.1"/>
    <property type="molecule type" value="Genomic_DNA"/>
</dbReference>
<evidence type="ECO:0000313" key="3">
    <source>
        <dbReference type="Proteomes" id="UP000030765"/>
    </source>
</evidence>
<accession>A0A084VLG4</accession>
<dbReference type="Proteomes" id="UP000030765">
    <property type="component" value="Unassembled WGS sequence"/>
</dbReference>
<evidence type="ECO:0000313" key="1">
    <source>
        <dbReference type="EMBL" id="KFB38808.1"/>
    </source>
</evidence>
<reference evidence="2" key="2">
    <citation type="submission" date="2020-05" db="UniProtKB">
        <authorList>
            <consortium name="EnsemblMetazoa"/>
        </authorList>
    </citation>
    <scope>IDENTIFICATION</scope>
</reference>
<reference evidence="1 3" key="1">
    <citation type="journal article" date="2014" name="BMC Genomics">
        <title>Genome sequence of Anopheles sinensis provides insight into genetics basis of mosquito competence for malaria parasites.</title>
        <authorList>
            <person name="Zhou D."/>
            <person name="Zhang D."/>
            <person name="Ding G."/>
            <person name="Shi L."/>
            <person name="Hou Q."/>
            <person name="Ye Y."/>
            <person name="Xu Y."/>
            <person name="Zhou H."/>
            <person name="Xiong C."/>
            <person name="Li S."/>
            <person name="Yu J."/>
            <person name="Hong S."/>
            <person name="Yu X."/>
            <person name="Zou P."/>
            <person name="Chen C."/>
            <person name="Chang X."/>
            <person name="Wang W."/>
            <person name="Lv Y."/>
            <person name="Sun Y."/>
            <person name="Ma L."/>
            <person name="Shen B."/>
            <person name="Zhu C."/>
        </authorList>
    </citation>
    <scope>NUCLEOTIDE SEQUENCE [LARGE SCALE GENOMIC DNA]</scope>
</reference>
<sequence>MSGPLPYLLLPHQEVLVRFDMFPNVSQVISQRWSPSSVWARWGWEHAREAGVCVYGQHCGQRLTPSFGATAKEQEEKVWYGISPSRRCRTGLTGTLLAPELGLLQRRHSPDTVIPATRCHMRRCSKPPRARAHSRALAAILCSAPIQSIVEALRFLPGYQSYARSSLPI</sequence>
<evidence type="ECO:0000313" key="2">
    <source>
        <dbReference type="EnsemblMetazoa" id="ASIC006291-PA"/>
    </source>
</evidence>
<name>A0A084VLG4_ANOSI</name>
<gene>
    <name evidence="1" type="ORF">ZHAS_00006291</name>
</gene>